<organism evidence="2 3">
    <name type="scientific">Sulfurimonas diazotrophicus</name>
    <dbReference type="NCBI Taxonomy" id="3131939"/>
    <lineage>
        <taxon>Bacteria</taxon>
        <taxon>Pseudomonadati</taxon>
        <taxon>Campylobacterota</taxon>
        <taxon>Epsilonproteobacteria</taxon>
        <taxon>Campylobacterales</taxon>
        <taxon>Sulfurimonadaceae</taxon>
        <taxon>Sulfurimonas</taxon>
    </lineage>
</organism>
<reference evidence="2 3" key="1">
    <citation type="submission" date="2024-03" db="EMBL/GenBank/DDBJ databases">
        <title>Sulfurimonas sp. HSL3-1.</title>
        <authorList>
            <person name="Wang S."/>
        </authorList>
    </citation>
    <scope>NUCLEOTIDE SEQUENCE [LARGE SCALE GENOMIC DNA]</scope>
    <source>
        <strain evidence="2 3">HSL3-1</strain>
    </source>
</reference>
<sequence>MQRNRADQNPLIWLFFALLFVPYEALSMHYLYLPPMFGVLFFLYIRALDTHSSFAFFLILILLVIAETAKGYLLLSTLFFYTVSYFLILPRIKSIVSCHLCLNAIIVVLAYVGYWAFTALFANMFALPLPQLDFKVIFYMMIEFFLVGLL</sequence>
<dbReference type="RefSeq" id="WP_345971473.1">
    <property type="nucleotide sequence ID" value="NZ_CP147920.1"/>
</dbReference>
<keyword evidence="1" id="KW-0472">Membrane</keyword>
<dbReference type="Proteomes" id="UP001447842">
    <property type="component" value="Chromosome"/>
</dbReference>
<keyword evidence="1" id="KW-1133">Transmembrane helix</keyword>
<gene>
    <name evidence="2" type="ORF">WCY31_06370</name>
</gene>
<feature type="transmembrane region" description="Helical" evidence="1">
    <location>
        <begin position="71"/>
        <end position="88"/>
    </location>
</feature>
<proteinExistence type="predicted"/>
<accession>A0ABZ3HCS7</accession>
<evidence type="ECO:0000313" key="2">
    <source>
        <dbReference type="EMBL" id="XAU16331.1"/>
    </source>
</evidence>
<feature type="transmembrane region" description="Helical" evidence="1">
    <location>
        <begin position="132"/>
        <end position="149"/>
    </location>
</feature>
<keyword evidence="1" id="KW-0812">Transmembrane</keyword>
<evidence type="ECO:0000313" key="3">
    <source>
        <dbReference type="Proteomes" id="UP001447842"/>
    </source>
</evidence>
<evidence type="ECO:0000256" key="1">
    <source>
        <dbReference type="SAM" id="Phobius"/>
    </source>
</evidence>
<evidence type="ECO:0008006" key="4">
    <source>
        <dbReference type="Google" id="ProtNLM"/>
    </source>
</evidence>
<feature type="transmembrane region" description="Helical" evidence="1">
    <location>
        <begin position="12"/>
        <end position="32"/>
    </location>
</feature>
<feature type="transmembrane region" description="Helical" evidence="1">
    <location>
        <begin position="100"/>
        <end position="126"/>
    </location>
</feature>
<protein>
    <recommendedName>
        <fullName evidence="4">Rod shape-determining protein MreD</fullName>
    </recommendedName>
</protein>
<name>A0ABZ3HCS7_9BACT</name>
<dbReference type="EMBL" id="CP147920">
    <property type="protein sequence ID" value="XAU16331.1"/>
    <property type="molecule type" value="Genomic_DNA"/>
</dbReference>
<keyword evidence="3" id="KW-1185">Reference proteome</keyword>